<comment type="caution">
    <text evidence="2">The sequence shown here is derived from an EMBL/GenBank/DDBJ whole genome shotgun (WGS) entry which is preliminary data.</text>
</comment>
<organism evidence="2 3">
    <name type="scientific">Gracilibacillus thailandensis</name>
    <dbReference type="NCBI Taxonomy" id="563735"/>
    <lineage>
        <taxon>Bacteria</taxon>
        <taxon>Bacillati</taxon>
        <taxon>Bacillota</taxon>
        <taxon>Bacilli</taxon>
        <taxon>Bacillales</taxon>
        <taxon>Bacillaceae</taxon>
        <taxon>Gracilibacillus</taxon>
    </lineage>
</organism>
<name>A0A6N7QUG4_9BACI</name>
<feature type="region of interest" description="Disordered" evidence="1">
    <location>
        <begin position="44"/>
        <end position="72"/>
    </location>
</feature>
<dbReference type="RefSeq" id="WP_153834047.1">
    <property type="nucleotide sequence ID" value="NZ_JBHUMW010000064.1"/>
</dbReference>
<evidence type="ECO:0000256" key="1">
    <source>
        <dbReference type="SAM" id="MobiDB-lite"/>
    </source>
</evidence>
<accession>A0A6N7QUG4</accession>
<evidence type="ECO:0000313" key="3">
    <source>
        <dbReference type="Proteomes" id="UP000435187"/>
    </source>
</evidence>
<proteinExistence type="predicted"/>
<keyword evidence="3" id="KW-1185">Reference proteome</keyword>
<evidence type="ECO:0000313" key="2">
    <source>
        <dbReference type="EMBL" id="MRI65184.1"/>
    </source>
</evidence>
<gene>
    <name evidence="2" type="ORF">GH885_02335</name>
</gene>
<dbReference type="AlphaFoldDB" id="A0A6N7QUG4"/>
<dbReference type="Proteomes" id="UP000435187">
    <property type="component" value="Unassembled WGS sequence"/>
</dbReference>
<sequence length="92" mass="11169">MGYIKPVENYQYQQYHNRVTHEERDPFPIERLYPIQFGMRYKEERTKEEPKKIMIPQQKKRKRHQVTEQKSQLNHTVYAEVTGKGGKFEATV</sequence>
<reference evidence="2 3" key="1">
    <citation type="submission" date="2019-10" db="EMBL/GenBank/DDBJ databases">
        <title>Gracilibacillus salitolerans sp. nov., a moderate halophile isolated from a saline soil in northwest China.</title>
        <authorList>
            <person name="Gan L."/>
        </authorList>
    </citation>
    <scope>NUCLEOTIDE SEQUENCE [LARGE SCALE GENOMIC DNA]</scope>
    <source>
        <strain evidence="2 3">TP2-8</strain>
    </source>
</reference>
<dbReference type="EMBL" id="WJEE01000002">
    <property type="protein sequence ID" value="MRI65184.1"/>
    <property type="molecule type" value="Genomic_DNA"/>
</dbReference>
<protein>
    <submittedName>
        <fullName evidence="2">Uncharacterized protein</fullName>
    </submittedName>
</protein>